<gene>
    <name evidence="13" type="ORF">QO015_003967</name>
</gene>
<evidence type="ECO:0000256" key="2">
    <source>
        <dbReference type="ARBA" id="ARBA00004613"/>
    </source>
</evidence>
<dbReference type="GO" id="GO:0016740">
    <property type="term" value="F:transferase activity"/>
    <property type="evidence" value="ECO:0007669"/>
    <property type="project" value="UniProtKB-KW"/>
</dbReference>
<evidence type="ECO:0000313" key="13">
    <source>
        <dbReference type="EMBL" id="MDQ0518354.1"/>
    </source>
</evidence>
<dbReference type="RefSeq" id="WP_266283846.1">
    <property type="nucleotide sequence ID" value="NZ_JAPKNF010000003.1"/>
</dbReference>
<evidence type="ECO:0000256" key="3">
    <source>
        <dbReference type="ARBA" id="ARBA00004651"/>
    </source>
</evidence>
<comment type="subcellular location">
    <subcellularLocation>
        <location evidence="3">Cell membrane</location>
        <topology evidence="3">Multi-pass membrane protein</topology>
    </subcellularLocation>
    <subcellularLocation>
        <location evidence="2">Secreted</location>
    </subcellularLocation>
</comment>
<dbReference type="Gene3D" id="3.30.870.10">
    <property type="entry name" value="Endonuclease Chain A"/>
    <property type="match status" value="2"/>
</dbReference>
<dbReference type="InterPro" id="IPR001736">
    <property type="entry name" value="PLipase_D/transphosphatidylase"/>
</dbReference>
<evidence type="ECO:0000256" key="11">
    <source>
        <dbReference type="SAM" id="Phobius"/>
    </source>
</evidence>
<evidence type="ECO:0000256" key="8">
    <source>
        <dbReference type="ARBA" id="ARBA00022989"/>
    </source>
</evidence>
<evidence type="ECO:0000256" key="5">
    <source>
        <dbReference type="ARBA" id="ARBA00022475"/>
    </source>
</evidence>
<evidence type="ECO:0000256" key="1">
    <source>
        <dbReference type="ARBA" id="ARBA00003145"/>
    </source>
</evidence>
<dbReference type="InterPro" id="IPR027379">
    <property type="entry name" value="CLS_N"/>
</dbReference>
<evidence type="ECO:0000259" key="12">
    <source>
        <dbReference type="PROSITE" id="PS50035"/>
    </source>
</evidence>
<keyword evidence="5" id="KW-1003">Cell membrane</keyword>
<evidence type="ECO:0000256" key="7">
    <source>
        <dbReference type="ARBA" id="ARBA00022692"/>
    </source>
</evidence>
<comment type="function">
    <text evidence="1">Could be a virulence factor.</text>
</comment>
<organism evidence="13 14">
    <name type="scientific">Kaistia geumhonensis</name>
    <dbReference type="NCBI Taxonomy" id="410839"/>
    <lineage>
        <taxon>Bacteria</taxon>
        <taxon>Pseudomonadati</taxon>
        <taxon>Pseudomonadota</taxon>
        <taxon>Alphaproteobacteria</taxon>
        <taxon>Hyphomicrobiales</taxon>
        <taxon>Kaistiaceae</taxon>
        <taxon>Kaistia</taxon>
    </lineage>
</organism>
<dbReference type="CDD" id="cd09157">
    <property type="entry name" value="PLDc_CLS_unchar2_1"/>
    <property type="match status" value="1"/>
</dbReference>
<protein>
    <recommendedName>
        <fullName evidence="4">Phospholipase D</fullName>
    </recommendedName>
    <alternativeName>
        <fullName evidence="10">Choline phosphatase</fullName>
    </alternativeName>
</protein>
<dbReference type="SUPFAM" id="SSF56024">
    <property type="entry name" value="Phospholipase D/nuclease"/>
    <property type="match status" value="2"/>
</dbReference>
<dbReference type="Pfam" id="PF13396">
    <property type="entry name" value="PLDc_N"/>
    <property type="match status" value="1"/>
</dbReference>
<keyword evidence="9 11" id="KW-0472">Membrane</keyword>
<keyword evidence="6" id="KW-0964">Secreted</keyword>
<keyword evidence="7 11" id="KW-0812">Transmembrane</keyword>
<dbReference type="Pfam" id="PF13091">
    <property type="entry name" value="PLDc_2"/>
    <property type="match status" value="2"/>
</dbReference>
<dbReference type="PANTHER" id="PTHR21248:SF22">
    <property type="entry name" value="PHOSPHOLIPASE D"/>
    <property type="match status" value="1"/>
</dbReference>
<dbReference type="EMBL" id="JAUSWJ010000001">
    <property type="protein sequence ID" value="MDQ0518354.1"/>
    <property type="molecule type" value="Genomic_DNA"/>
</dbReference>
<feature type="domain" description="PLD phosphodiesterase" evidence="12">
    <location>
        <begin position="399"/>
        <end position="426"/>
    </location>
</feature>
<dbReference type="PROSITE" id="PS50035">
    <property type="entry name" value="PLD"/>
    <property type="match status" value="2"/>
</dbReference>
<dbReference type="CDD" id="cd09163">
    <property type="entry name" value="PLDc_CLS_unchar2_2"/>
    <property type="match status" value="1"/>
</dbReference>
<keyword evidence="8 11" id="KW-1133">Transmembrane helix</keyword>
<keyword evidence="14" id="KW-1185">Reference proteome</keyword>
<dbReference type="PANTHER" id="PTHR21248">
    <property type="entry name" value="CARDIOLIPIN SYNTHASE"/>
    <property type="match status" value="1"/>
</dbReference>
<comment type="caution">
    <text evidence="13">The sequence shown here is derived from an EMBL/GenBank/DDBJ whole genome shotgun (WGS) entry which is preliminary data.</text>
</comment>
<reference evidence="13 14" key="1">
    <citation type="submission" date="2023-07" db="EMBL/GenBank/DDBJ databases">
        <title>Genomic Encyclopedia of Type Strains, Phase IV (KMG-IV): sequencing the most valuable type-strain genomes for metagenomic binning, comparative biology and taxonomic classification.</title>
        <authorList>
            <person name="Goeker M."/>
        </authorList>
    </citation>
    <scope>NUCLEOTIDE SEQUENCE [LARGE SCALE GENOMIC DNA]</scope>
    <source>
        <strain evidence="13 14">B1-1</strain>
    </source>
</reference>
<feature type="transmembrane region" description="Helical" evidence="11">
    <location>
        <begin position="40"/>
        <end position="61"/>
    </location>
</feature>
<evidence type="ECO:0000256" key="6">
    <source>
        <dbReference type="ARBA" id="ARBA00022525"/>
    </source>
</evidence>
<accession>A0ABU0MBM3</accession>
<dbReference type="SMART" id="SM00155">
    <property type="entry name" value="PLDc"/>
    <property type="match status" value="2"/>
</dbReference>
<dbReference type="InterPro" id="IPR025202">
    <property type="entry name" value="PLD-like_dom"/>
</dbReference>
<proteinExistence type="predicted"/>
<feature type="domain" description="PLD phosphodiesterase" evidence="12">
    <location>
        <begin position="220"/>
        <end position="247"/>
    </location>
</feature>
<evidence type="ECO:0000256" key="10">
    <source>
        <dbReference type="ARBA" id="ARBA00029594"/>
    </source>
</evidence>
<dbReference type="Proteomes" id="UP001223743">
    <property type="component" value="Unassembled WGS sequence"/>
</dbReference>
<evidence type="ECO:0000313" key="14">
    <source>
        <dbReference type="Proteomes" id="UP001223743"/>
    </source>
</evidence>
<evidence type="ECO:0000256" key="9">
    <source>
        <dbReference type="ARBA" id="ARBA00023136"/>
    </source>
</evidence>
<keyword evidence="13" id="KW-0808">Transferase</keyword>
<evidence type="ECO:0000256" key="4">
    <source>
        <dbReference type="ARBA" id="ARBA00018392"/>
    </source>
</evidence>
<name>A0ABU0MBM3_9HYPH</name>
<sequence>MIGTFLDSSSFALFLSLLHIAMAAAVTVHALLTRLAPQSTIAWIGLAWLSPYIGPVLYFLFGVNRVRRKAIKLSGPGSDIDAPTSRYALAPEDIEPEGGDEHLEPLAEFGLRLTGRPLLAGNALHPLVCGDEAYPEMCTAIDAAERSVAICSFIFHDDAGGGPIIDSLIAAHRRGVAVRVLVDGLGSGYLRSPAFQRLKAAGVPAARFMHEIAPWKMSFINLRTHKKVLVIDGRLGFTGGMNIASDNLFRVMDIPPKRAVQDLHFRVEGPVVAHLMETFAEDWAFTTGERLTGAPWFGEISAAGDIPARGIASGPDEDNEKLMWTMASAIGRAENRVRIVTPYFVPDDRLGSQLALAALRGVHVELVLPGHSNHVYMDWAMNALLAPLLRAGCVVRRTAAPFDHSKLMTVDGAWAMFGSANWDARSLRLNFEFNVEAYSSEFAATVDAIIDGKVKSARRVRQSELKRRPLLVRLRDSAARLASPYL</sequence>